<evidence type="ECO:0000313" key="4">
    <source>
        <dbReference type="EMBL" id="GJT54509.1"/>
    </source>
</evidence>
<dbReference type="InterPro" id="IPR058192">
    <property type="entry name" value="WHD_ROQ1-like"/>
</dbReference>
<accession>A0ABQ5EUG7</accession>
<comment type="caution">
    <text evidence="4">The sequence shown here is derived from an EMBL/GenBank/DDBJ whole genome shotgun (WGS) entry which is preliminary data.</text>
</comment>
<keyword evidence="1" id="KW-0433">Leucine-rich repeat</keyword>
<dbReference type="InterPro" id="IPR036390">
    <property type="entry name" value="WH_DNA-bd_sf"/>
</dbReference>
<dbReference type="PANTHER" id="PTHR11017:SF544">
    <property type="entry name" value="ADP-RIBOSYL CYCLASE_CYCLIC ADP-RIBOSE HYDROLASE"/>
    <property type="match status" value="1"/>
</dbReference>
<evidence type="ECO:0000256" key="1">
    <source>
        <dbReference type="ARBA" id="ARBA00022614"/>
    </source>
</evidence>
<dbReference type="InterPro" id="IPR027417">
    <property type="entry name" value="P-loop_NTPase"/>
</dbReference>
<proteinExistence type="predicted"/>
<keyword evidence="4" id="KW-0675">Receptor</keyword>
<dbReference type="SUPFAM" id="SSF52540">
    <property type="entry name" value="P-loop containing nucleoside triphosphate hydrolases"/>
    <property type="match status" value="1"/>
</dbReference>
<dbReference type="PANTHER" id="PTHR11017">
    <property type="entry name" value="LEUCINE-RICH REPEAT-CONTAINING PROTEIN"/>
    <property type="match status" value="1"/>
</dbReference>
<dbReference type="SUPFAM" id="SSF46785">
    <property type="entry name" value="Winged helix' DNA-binding domain"/>
    <property type="match status" value="1"/>
</dbReference>
<evidence type="ECO:0000313" key="5">
    <source>
        <dbReference type="Proteomes" id="UP001151760"/>
    </source>
</evidence>
<evidence type="ECO:0000259" key="3">
    <source>
        <dbReference type="Pfam" id="PF23282"/>
    </source>
</evidence>
<organism evidence="4 5">
    <name type="scientific">Tanacetum coccineum</name>
    <dbReference type="NCBI Taxonomy" id="301880"/>
    <lineage>
        <taxon>Eukaryota</taxon>
        <taxon>Viridiplantae</taxon>
        <taxon>Streptophyta</taxon>
        <taxon>Embryophyta</taxon>
        <taxon>Tracheophyta</taxon>
        <taxon>Spermatophyta</taxon>
        <taxon>Magnoliopsida</taxon>
        <taxon>eudicotyledons</taxon>
        <taxon>Gunneridae</taxon>
        <taxon>Pentapetalae</taxon>
        <taxon>asterids</taxon>
        <taxon>campanulids</taxon>
        <taxon>Asterales</taxon>
        <taxon>Asteraceae</taxon>
        <taxon>Asteroideae</taxon>
        <taxon>Anthemideae</taxon>
        <taxon>Anthemidinae</taxon>
        <taxon>Tanacetum</taxon>
    </lineage>
</organism>
<sequence>MKNLSRGRKVLIVLDDVDDIEQLEALAGSPGCKYAFIRDIPIEGYAVLLKQVVQYAHGLPLTIKVLGSLLCGQNVPQWLDTIERLKIIPLKATLEKLKLSYNGIEEDCKEIFLGVACLLKGWLRDYAVIALESCGFFAEAGLRVLEHKSLITISEDGELDMHDHIVEMGRNIVRRLNPNEPERHRMMKLKILWLTTWYVSAYLGC</sequence>
<dbReference type="Pfam" id="PF23282">
    <property type="entry name" value="WHD_ROQ1"/>
    <property type="match status" value="1"/>
</dbReference>
<feature type="domain" description="Disease resistance protein Roq1-like winged-helix" evidence="3">
    <location>
        <begin position="106"/>
        <end position="175"/>
    </location>
</feature>
<evidence type="ECO:0000256" key="2">
    <source>
        <dbReference type="ARBA" id="ARBA00022737"/>
    </source>
</evidence>
<protein>
    <submittedName>
        <fullName evidence="4">Toll/interleukin-1 receptor domain-containing protein</fullName>
    </submittedName>
</protein>
<reference evidence="4" key="1">
    <citation type="journal article" date="2022" name="Int. J. Mol. Sci.">
        <title>Draft Genome of Tanacetum Coccineum: Genomic Comparison of Closely Related Tanacetum-Family Plants.</title>
        <authorList>
            <person name="Yamashiro T."/>
            <person name="Shiraishi A."/>
            <person name="Nakayama K."/>
            <person name="Satake H."/>
        </authorList>
    </citation>
    <scope>NUCLEOTIDE SEQUENCE</scope>
</reference>
<name>A0ABQ5EUG7_9ASTR</name>
<dbReference type="EMBL" id="BQNB010016677">
    <property type="protein sequence ID" value="GJT54509.1"/>
    <property type="molecule type" value="Genomic_DNA"/>
</dbReference>
<dbReference type="Proteomes" id="UP001151760">
    <property type="component" value="Unassembled WGS sequence"/>
</dbReference>
<gene>
    <name evidence="4" type="ORF">Tco_0989563</name>
</gene>
<dbReference type="InterPro" id="IPR042197">
    <property type="entry name" value="Apaf_helical"/>
</dbReference>
<dbReference type="Gene3D" id="1.10.8.430">
    <property type="entry name" value="Helical domain of apoptotic protease-activating factors"/>
    <property type="match status" value="1"/>
</dbReference>
<keyword evidence="2" id="KW-0677">Repeat</keyword>
<dbReference type="InterPro" id="IPR044974">
    <property type="entry name" value="Disease_R_plants"/>
</dbReference>
<reference evidence="4" key="2">
    <citation type="submission" date="2022-01" db="EMBL/GenBank/DDBJ databases">
        <authorList>
            <person name="Yamashiro T."/>
            <person name="Shiraishi A."/>
            <person name="Satake H."/>
            <person name="Nakayama K."/>
        </authorList>
    </citation>
    <scope>NUCLEOTIDE SEQUENCE</scope>
</reference>
<keyword evidence="5" id="KW-1185">Reference proteome</keyword>